<dbReference type="EMBL" id="ANOF01000194">
    <property type="protein sequence ID" value="EMI23499.1"/>
    <property type="molecule type" value="Genomic_DNA"/>
</dbReference>
<protein>
    <submittedName>
        <fullName evidence="1">Uncharacterized protein</fullName>
    </submittedName>
</protein>
<comment type="caution">
    <text evidence="1">The sequence shown here is derived from an EMBL/GenBank/DDBJ whole genome shotgun (WGS) entry which is preliminary data.</text>
</comment>
<evidence type="ECO:0000313" key="2">
    <source>
        <dbReference type="Proteomes" id="UP000011996"/>
    </source>
</evidence>
<dbReference type="STRING" id="1263868.RESH_05912"/>
<dbReference type="AlphaFoldDB" id="M5SBG7"/>
<gene>
    <name evidence="1" type="ORF">RESH_05912</name>
</gene>
<sequence length="72" mass="7604">MSVSIDSIASRFSGKRKLAEHRPNACHHLLAADYACSPLSGIAKILINSFTDRIGVIKDDSVSCDSASNLGA</sequence>
<proteinExistence type="predicted"/>
<evidence type="ECO:0000313" key="1">
    <source>
        <dbReference type="EMBL" id="EMI23499.1"/>
    </source>
</evidence>
<dbReference type="Proteomes" id="UP000011996">
    <property type="component" value="Unassembled WGS sequence"/>
</dbReference>
<accession>M5SBG7</accession>
<organism evidence="1 2">
    <name type="scientific">Rhodopirellula europaea SH398</name>
    <dbReference type="NCBI Taxonomy" id="1263868"/>
    <lineage>
        <taxon>Bacteria</taxon>
        <taxon>Pseudomonadati</taxon>
        <taxon>Planctomycetota</taxon>
        <taxon>Planctomycetia</taxon>
        <taxon>Pirellulales</taxon>
        <taxon>Pirellulaceae</taxon>
        <taxon>Rhodopirellula</taxon>
    </lineage>
</organism>
<name>M5SBG7_9BACT</name>
<reference evidence="1 2" key="1">
    <citation type="journal article" date="2013" name="Mar. Genomics">
        <title>Expression of sulfatases in Rhodopirellula baltica and the diversity of sulfatases in the genus Rhodopirellula.</title>
        <authorList>
            <person name="Wegner C.E."/>
            <person name="Richter-Heitmann T."/>
            <person name="Klindworth A."/>
            <person name="Klockow C."/>
            <person name="Richter M."/>
            <person name="Achstetter T."/>
            <person name="Glockner F.O."/>
            <person name="Harder J."/>
        </authorList>
    </citation>
    <scope>NUCLEOTIDE SEQUENCE [LARGE SCALE GENOMIC DNA]</scope>
    <source>
        <strain evidence="1 2">SH398</strain>
    </source>
</reference>